<dbReference type="EMBL" id="UYWX01005089">
    <property type="protein sequence ID" value="VDM25446.1"/>
    <property type="molecule type" value="Genomic_DNA"/>
</dbReference>
<organism evidence="5">
    <name type="scientific">Hydatigena taeniaeformis</name>
    <name type="common">Feline tapeworm</name>
    <name type="synonym">Taenia taeniaeformis</name>
    <dbReference type="NCBI Taxonomy" id="6205"/>
    <lineage>
        <taxon>Eukaryota</taxon>
        <taxon>Metazoa</taxon>
        <taxon>Spiralia</taxon>
        <taxon>Lophotrochozoa</taxon>
        <taxon>Platyhelminthes</taxon>
        <taxon>Cestoda</taxon>
        <taxon>Eucestoda</taxon>
        <taxon>Cyclophyllidea</taxon>
        <taxon>Taeniidae</taxon>
        <taxon>Hydatigera</taxon>
    </lineage>
</organism>
<keyword evidence="2" id="KW-1133">Transmembrane helix</keyword>
<dbReference type="WBParaSite" id="TTAC_0000470101-mRNA-1">
    <property type="protein sequence ID" value="TTAC_0000470101-mRNA-1"/>
    <property type="gene ID" value="TTAC_0000470101"/>
</dbReference>
<dbReference type="InterPro" id="IPR051843">
    <property type="entry name" value="CPA1_transporter"/>
</dbReference>
<evidence type="ECO:0000256" key="2">
    <source>
        <dbReference type="SAM" id="Phobius"/>
    </source>
</evidence>
<dbReference type="PANTHER" id="PTHR31102">
    <property type="match status" value="1"/>
</dbReference>
<evidence type="ECO:0000256" key="1">
    <source>
        <dbReference type="ARBA" id="ARBA00007367"/>
    </source>
</evidence>
<evidence type="ECO:0000313" key="5">
    <source>
        <dbReference type="WBParaSite" id="TTAC_0000470101-mRNA-1"/>
    </source>
</evidence>
<feature type="transmembrane region" description="Helical" evidence="2">
    <location>
        <begin position="58"/>
        <end position="75"/>
    </location>
</feature>
<proteinExistence type="inferred from homology"/>
<keyword evidence="2" id="KW-0472">Membrane</keyword>
<reference evidence="3 4" key="2">
    <citation type="submission" date="2018-11" db="EMBL/GenBank/DDBJ databases">
        <authorList>
            <consortium name="Pathogen Informatics"/>
        </authorList>
    </citation>
    <scope>NUCLEOTIDE SEQUENCE [LARGE SCALE GENOMIC DNA]</scope>
</reference>
<dbReference type="PANTHER" id="PTHR31102:SF1">
    <property type="entry name" value="CATION_H+ EXCHANGER DOMAIN-CONTAINING PROTEIN"/>
    <property type="match status" value="1"/>
</dbReference>
<dbReference type="OrthoDB" id="423807at2759"/>
<keyword evidence="2" id="KW-0812">Transmembrane</keyword>
<dbReference type="AlphaFoldDB" id="A0A0R3WVB1"/>
<name>A0A0R3WVB1_HYDTA</name>
<protein>
    <submittedName>
        <fullName evidence="5">Na_Ca_ex domain-containing protein</fullName>
    </submittedName>
</protein>
<evidence type="ECO:0000313" key="4">
    <source>
        <dbReference type="Proteomes" id="UP000274429"/>
    </source>
</evidence>
<dbReference type="GO" id="GO:0098662">
    <property type="term" value="P:inorganic cation transmembrane transport"/>
    <property type="evidence" value="ECO:0007669"/>
    <property type="project" value="TreeGrafter"/>
</dbReference>
<keyword evidence="4" id="KW-1185">Reference proteome</keyword>
<comment type="similarity">
    <text evidence="1">Belongs to the monovalent cation:proton antiporter 1 (CPA1) transporter (TC 2.A.36) family.</text>
</comment>
<dbReference type="Proteomes" id="UP000274429">
    <property type="component" value="Unassembled WGS sequence"/>
</dbReference>
<accession>A0A0R3WVB1</accession>
<gene>
    <name evidence="3" type="ORF">TTAC_LOCUS4687</name>
</gene>
<evidence type="ECO:0000313" key="3">
    <source>
        <dbReference type="EMBL" id="VDM25446.1"/>
    </source>
</evidence>
<dbReference type="STRING" id="6205.A0A0R3WVB1"/>
<sequence length="116" mass="12138">MLRLEVAGWGVAAGIPTLVMAASSLDDVLAITGFGISQAIAFAKGDIAIVAISGPLEVLAGACLGVCLALIFWLLPPPGMTLVRSDVLLFDVEFISPSLGYRISLAKFAFSKDWDI</sequence>
<reference evidence="5" key="1">
    <citation type="submission" date="2017-02" db="UniProtKB">
        <authorList>
            <consortium name="WormBaseParasite"/>
        </authorList>
    </citation>
    <scope>IDENTIFICATION</scope>
</reference>